<dbReference type="Pfam" id="PF01588">
    <property type="entry name" value="tRNA_bind"/>
    <property type="match status" value="1"/>
</dbReference>
<dbReference type="SUPFAM" id="SSF50249">
    <property type="entry name" value="Nucleic acid-binding proteins"/>
    <property type="match status" value="1"/>
</dbReference>
<evidence type="ECO:0000259" key="3">
    <source>
        <dbReference type="PROSITE" id="PS50886"/>
    </source>
</evidence>
<dbReference type="NCBIfam" id="TIGR00399">
    <property type="entry name" value="metG_C_term"/>
    <property type="match status" value="1"/>
</dbReference>
<dbReference type="InterPro" id="IPR002547">
    <property type="entry name" value="tRNA-bd_dom"/>
</dbReference>
<dbReference type="PANTHER" id="PTHR11586:SF37">
    <property type="entry name" value="TRNA-BINDING DOMAIN-CONTAINING PROTEIN"/>
    <property type="match status" value="1"/>
</dbReference>
<dbReference type="Gene3D" id="2.40.50.140">
    <property type="entry name" value="Nucleic acid-binding proteins"/>
    <property type="match status" value="1"/>
</dbReference>
<proteinExistence type="predicted"/>
<dbReference type="Proteomes" id="UP001208689">
    <property type="component" value="Chromosome"/>
</dbReference>
<dbReference type="InterPro" id="IPR051270">
    <property type="entry name" value="Tyrosine-tRNA_ligase_regulator"/>
</dbReference>
<evidence type="ECO:0000256" key="1">
    <source>
        <dbReference type="ARBA" id="ARBA00022555"/>
    </source>
</evidence>
<evidence type="ECO:0000256" key="2">
    <source>
        <dbReference type="ARBA" id="ARBA00022884"/>
    </source>
</evidence>
<dbReference type="InterPro" id="IPR012340">
    <property type="entry name" value="NA-bd_OB-fold"/>
</dbReference>
<accession>A0ABY6HVM4</accession>
<keyword evidence="5" id="KW-1185">Reference proteome</keyword>
<protein>
    <recommendedName>
        <fullName evidence="3">tRNA-binding domain-containing protein</fullName>
    </recommendedName>
</protein>
<reference evidence="4" key="1">
    <citation type="submission" date="2022-09" db="EMBL/GenBank/DDBJ databases">
        <title>Actin cytoskeleton and complex cell architecture in an #Asgard archaeon.</title>
        <authorList>
            <person name="Ponce Toledo R.I."/>
            <person name="Schleper C."/>
            <person name="Rodrigues Oliveira T."/>
            <person name="Wollweber F."/>
            <person name="Xu J."/>
            <person name="Rittmann S."/>
            <person name="Klingl A."/>
            <person name="Pilhofer M."/>
        </authorList>
    </citation>
    <scope>NUCLEOTIDE SEQUENCE</scope>
    <source>
        <strain evidence="4">B-35</strain>
    </source>
</reference>
<feature type="domain" description="TRNA-binding" evidence="3">
    <location>
        <begin position="19"/>
        <end position="124"/>
    </location>
</feature>
<keyword evidence="2" id="KW-0694">RNA-binding</keyword>
<dbReference type="EMBL" id="CP104013">
    <property type="protein sequence ID" value="UYP46636.1"/>
    <property type="molecule type" value="Genomic_DNA"/>
</dbReference>
<evidence type="ECO:0000313" key="5">
    <source>
        <dbReference type="Proteomes" id="UP001208689"/>
    </source>
</evidence>
<sequence>MCSPIHDLILVIRLISYDDFAKMDIRIGKVLECEEVPKSRSLLKLSVDVGEENPRTIVSGIKNWYKPEEMVNKFIVVLINLKPRKMMGIESQGMLLAADVDETAVLLKVDDKFQGKMKPGIPIA</sequence>
<evidence type="ECO:0000313" key="4">
    <source>
        <dbReference type="EMBL" id="UYP46636.1"/>
    </source>
</evidence>
<dbReference type="PROSITE" id="PS50886">
    <property type="entry name" value="TRBD"/>
    <property type="match status" value="1"/>
</dbReference>
<name>A0ABY6HVM4_9ARCH</name>
<organism evidence="4 5">
    <name type="scientific">Candidatus Lokiarchaeum ossiferum</name>
    <dbReference type="NCBI Taxonomy" id="2951803"/>
    <lineage>
        <taxon>Archaea</taxon>
        <taxon>Promethearchaeati</taxon>
        <taxon>Promethearchaeota</taxon>
        <taxon>Promethearchaeia</taxon>
        <taxon>Promethearchaeales</taxon>
        <taxon>Promethearchaeaceae</taxon>
        <taxon>Candidatus Lokiarchaeum</taxon>
    </lineage>
</organism>
<dbReference type="CDD" id="cd02800">
    <property type="entry name" value="tRNA_bind_EcMetRS_like"/>
    <property type="match status" value="1"/>
</dbReference>
<gene>
    <name evidence="4" type="ORF">NEF87_002921</name>
</gene>
<dbReference type="PANTHER" id="PTHR11586">
    <property type="entry name" value="TRNA-AMINOACYLATION COFACTOR ARC1 FAMILY MEMBER"/>
    <property type="match status" value="1"/>
</dbReference>
<keyword evidence="1" id="KW-0820">tRNA-binding</keyword>
<dbReference type="InterPro" id="IPR004495">
    <property type="entry name" value="Met-tRNA-synth_bsu_C"/>
</dbReference>